<dbReference type="GO" id="GO:0005524">
    <property type="term" value="F:ATP binding"/>
    <property type="evidence" value="ECO:0007669"/>
    <property type="project" value="UniProtKB-UniRule"/>
</dbReference>
<reference evidence="10 11" key="1">
    <citation type="submission" date="2017-08" db="EMBL/GenBank/DDBJ databases">
        <title>Genomic and metabolic characterisation of spoilage-associated Pseudomonas species.</title>
        <authorList>
            <person name="Stanborough T."/>
            <person name="Fegan N."/>
            <person name="Powell S.M."/>
            <person name="Singh T."/>
            <person name="Tamplin M.L."/>
            <person name="Chandry P.S."/>
        </authorList>
    </citation>
    <scope>NUCLEOTIDE SEQUENCE [LARGE SCALE GENOMIC DNA]</scope>
    <source>
        <strain evidence="10 11">L1802</strain>
    </source>
</reference>
<dbReference type="NCBIfam" id="TIGR03168">
    <property type="entry name" value="1-PFK"/>
    <property type="match status" value="1"/>
</dbReference>
<keyword evidence="2 7" id="KW-0808">Transferase</keyword>
<evidence type="ECO:0000256" key="5">
    <source>
        <dbReference type="ARBA" id="ARBA00022840"/>
    </source>
</evidence>
<evidence type="ECO:0000256" key="3">
    <source>
        <dbReference type="ARBA" id="ARBA00022741"/>
    </source>
</evidence>
<accession>A0A266N5G5</accession>
<keyword evidence="5 8" id="KW-0067">ATP-binding</keyword>
<dbReference type="AlphaFoldDB" id="A0A266N5G5"/>
<organism evidence="10 11">
    <name type="scientific">Pseudomonas lundensis</name>
    <dbReference type="NCBI Taxonomy" id="86185"/>
    <lineage>
        <taxon>Bacteria</taxon>
        <taxon>Pseudomonadati</taxon>
        <taxon>Pseudomonadota</taxon>
        <taxon>Gammaproteobacteria</taxon>
        <taxon>Pseudomonadales</taxon>
        <taxon>Pseudomonadaceae</taxon>
        <taxon>Pseudomonas</taxon>
    </lineage>
</organism>
<dbReference type="InterPro" id="IPR011611">
    <property type="entry name" value="PfkB_dom"/>
</dbReference>
<keyword evidence="4 8" id="KW-0418">Kinase</keyword>
<evidence type="ECO:0000256" key="7">
    <source>
        <dbReference type="PIRNR" id="PIRNR000535"/>
    </source>
</evidence>
<dbReference type="PROSITE" id="PS00583">
    <property type="entry name" value="PFKB_KINASES_1"/>
    <property type="match status" value="1"/>
</dbReference>
<evidence type="ECO:0000256" key="2">
    <source>
        <dbReference type="ARBA" id="ARBA00022679"/>
    </source>
</evidence>
<dbReference type="GO" id="GO:0005829">
    <property type="term" value="C:cytosol"/>
    <property type="evidence" value="ECO:0007669"/>
    <property type="project" value="TreeGrafter"/>
</dbReference>
<dbReference type="GO" id="GO:0016052">
    <property type="term" value="P:carbohydrate catabolic process"/>
    <property type="evidence" value="ECO:0007669"/>
    <property type="project" value="UniProtKB-ARBA"/>
</dbReference>
<dbReference type="GO" id="GO:0044281">
    <property type="term" value="P:small molecule metabolic process"/>
    <property type="evidence" value="ECO:0007669"/>
    <property type="project" value="UniProtKB-ARBA"/>
</dbReference>
<feature type="domain" description="Carbohydrate kinase PfkB" evidence="9">
    <location>
        <begin position="10"/>
        <end position="292"/>
    </location>
</feature>
<keyword evidence="3 8" id="KW-0547">Nucleotide-binding</keyword>
<dbReference type="FunFam" id="3.40.1190.20:FF:000001">
    <property type="entry name" value="Phosphofructokinase"/>
    <property type="match status" value="1"/>
</dbReference>
<dbReference type="CDD" id="cd01164">
    <property type="entry name" value="FruK_PfkB_like"/>
    <property type="match status" value="1"/>
</dbReference>
<gene>
    <name evidence="10" type="primary">pfkB</name>
    <name evidence="10" type="ORF">CJF39_20000</name>
</gene>
<dbReference type="PROSITE" id="PS00584">
    <property type="entry name" value="PFKB_KINASES_2"/>
    <property type="match status" value="1"/>
</dbReference>
<dbReference type="InterPro" id="IPR002173">
    <property type="entry name" value="Carboh/pur_kinase_PfkB_CS"/>
</dbReference>
<dbReference type="RefSeq" id="WP_094995001.1">
    <property type="nucleotide sequence ID" value="NZ_NQKI01000043.1"/>
</dbReference>
<evidence type="ECO:0000256" key="1">
    <source>
        <dbReference type="ARBA" id="ARBA00010688"/>
    </source>
</evidence>
<dbReference type="PANTHER" id="PTHR46566">
    <property type="entry name" value="1-PHOSPHOFRUCTOKINASE-RELATED"/>
    <property type="match status" value="1"/>
</dbReference>
<comment type="function">
    <text evidence="8">Catalyzes the ATP-dependent phosphorylation of fructose-l-phosphate to fructose-l,6-bisphosphate.</text>
</comment>
<dbReference type="InterPro" id="IPR017583">
    <property type="entry name" value="Tagatose/fructose_Pkinase"/>
</dbReference>
<dbReference type="PIRSF" id="PIRSF000535">
    <property type="entry name" value="1PFK/6PFK/LacC"/>
    <property type="match status" value="1"/>
</dbReference>
<dbReference type="OrthoDB" id="9801219at2"/>
<dbReference type="Proteomes" id="UP000215788">
    <property type="component" value="Unassembled WGS sequence"/>
</dbReference>
<dbReference type="GO" id="GO:0008662">
    <property type="term" value="F:1-phosphofructokinase activity"/>
    <property type="evidence" value="ECO:0007669"/>
    <property type="project" value="UniProtKB-UniRule"/>
</dbReference>
<dbReference type="PANTHER" id="PTHR46566:SF5">
    <property type="entry name" value="1-PHOSPHOFRUCTOKINASE"/>
    <property type="match status" value="1"/>
</dbReference>
<dbReference type="InterPro" id="IPR029056">
    <property type="entry name" value="Ribokinase-like"/>
</dbReference>
<name>A0A266N5G5_9PSED</name>
<protein>
    <recommendedName>
        <fullName evidence="7">Phosphofructokinase</fullName>
    </recommendedName>
</protein>
<comment type="catalytic activity">
    <reaction evidence="6 8">
        <text>beta-D-fructose 1-phosphate + ATP = beta-D-fructose 1,6-bisphosphate + ADP + H(+)</text>
        <dbReference type="Rhea" id="RHEA:14213"/>
        <dbReference type="ChEBI" id="CHEBI:15378"/>
        <dbReference type="ChEBI" id="CHEBI:30616"/>
        <dbReference type="ChEBI" id="CHEBI:32966"/>
        <dbReference type="ChEBI" id="CHEBI:138881"/>
        <dbReference type="ChEBI" id="CHEBI:456216"/>
        <dbReference type="EC" id="2.7.1.56"/>
    </reaction>
</comment>
<dbReference type="InterPro" id="IPR022463">
    <property type="entry name" value="1-PFruKinase"/>
</dbReference>
<dbReference type="EMBL" id="NQKI01000043">
    <property type="protein sequence ID" value="OZY57719.1"/>
    <property type="molecule type" value="Genomic_DNA"/>
</dbReference>
<comment type="similarity">
    <text evidence="1 7 8">Belongs to the carbohydrate kinase PfkB family.</text>
</comment>
<evidence type="ECO:0000313" key="10">
    <source>
        <dbReference type="EMBL" id="OZY57719.1"/>
    </source>
</evidence>
<dbReference type="SUPFAM" id="SSF53613">
    <property type="entry name" value="Ribokinase-like"/>
    <property type="match status" value="1"/>
</dbReference>
<proteinExistence type="inferred from homology"/>
<sequence length="318" mass="33321">MAKILTLTLNPALDLTVRVSHLQPGDVNRSQAMLTHAAGKGVNVAQVLADLGHKLTVSGFLGEDNQQAFNALFARRGFVDAFIRVPGETRSNIKLAEDDGRVTDINGPGPQVSEAAQQALIDKLDQIAASHDAVVVAGSLPRGISPQWLYQLLLRLKALGLKVILDTSGQALKQGLNAGPWLIKPNTEELSDALGADISSLASQVAAATRLQAQGVEHVVISQGAEGVNWFSHGPAWQALPPKVSVASTVGAGDSLLAGMLHGLLSGHSPEQTLRTATAIAAMAVTQIGFGISDMAQLATLERDVCVHPLTEEQEANS</sequence>
<evidence type="ECO:0000259" key="9">
    <source>
        <dbReference type="Pfam" id="PF00294"/>
    </source>
</evidence>
<evidence type="ECO:0000313" key="11">
    <source>
        <dbReference type="Proteomes" id="UP000215788"/>
    </source>
</evidence>
<dbReference type="NCBIfam" id="TIGR03828">
    <property type="entry name" value="pfkB"/>
    <property type="match status" value="1"/>
</dbReference>
<evidence type="ECO:0000256" key="6">
    <source>
        <dbReference type="ARBA" id="ARBA00047745"/>
    </source>
</evidence>
<evidence type="ECO:0000256" key="4">
    <source>
        <dbReference type="ARBA" id="ARBA00022777"/>
    </source>
</evidence>
<comment type="caution">
    <text evidence="10">The sequence shown here is derived from an EMBL/GenBank/DDBJ whole genome shotgun (WGS) entry which is preliminary data.</text>
</comment>
<dbReference type="Pfam" id="PF00294">
    <property type="entry name" value="PfkB"/>
    <property type="match status" value="1"/>
</dbReference>
<dbReference type="Gene3D" id="3.40.1190.20">
    <property type="match status" value="1"/>
</dbReference>
<evidence type="ECO:0000256" key="8">
    <source>
        <dbReference type="RuleBase" id="RU369061"/>
    </source>
</evidence>